<keyword evidence="3" id="KW-1185">Reference proteome</keyword>
<organism evidence="2 3">
    <name type="scientific">Acidihalobacter aeolianus</name>
    <dbReference type="NCBI Taxonomy" id="2792603"/>
    <lineage>
        <taxon>Bacteria</taxon>
        <taxon>Pseudomonadati</taxon>
        <taxon>Pseudomonadota</taxon>
        <taxon>Gammaproteobacteria</taxon>
        <taxon>Chromatiales</taxon>
        <taxon>Ectothiorhodospiraceae</taxon>
        <taxon>Acidihalobacter</taxon>
    </lineage>
</organism>
<name>A0A1D8KCP9_9GAMM</name>
<dbReference type="KEGG" id="aaeo:BJI67_15955"/>
<keyword evidence="1" id="KW-1133">Transmembrane helix</keyword>
<dbReference type="AlphaFoldDB" id="A0A1D8KCP9"/>
<keyword evidence="1" id="KW-0472">Membrane</keyword>
<accession>A0A1D8KCP9</accession>
<keyword evidence="2" id="KW-0614">Plasmid</keyword>
<protein>
    <submittedName>
        <fullName evidence="2">Uncharacterized protein</fullName>
    </submittedName>
</protein>
<dbReference type="EMBL" id="CP017449">
    <property type="protein sequence ID" value="AOV18736.1"/>
    <property type="molecule type" value="Genomic_DNA"/>
</dbReference>
<reference evidence="2 3" key="1">
    <citation type="submission" date="2016-09" db="EMBL/GenBank/DDBJ databases">
        <title>Acidihalobacter prosperus V6 (DSM14174).</title>
        <authorList>
            <person name="Khaleque H.N."/>
            <person name="Ramsay J.P."/>
            <person name="Murphy R.J.T."/>
            <person name="Kaksonen A.H."/>
            <person name="Boxall N.J."/>
            <person name="Watkin E.L.J."/>
        </authorList>
    </citation>
    <scope>NUCLEOTIDE SEQUENCE [LARGE SCALE GENOMIC DNA]</scope>
    <source>
        <strain evidence="2 3">V6</strain>
        <plasmid evidence="3">papv6</plasmid>
    </source>
</reference>
<evidence type="ECO:0000313" key="3">
    <source>
        <dbReference type="Proteomes" id="UP000095342"/>
    </source>
</evidence>
<dbReference type="RefSeq" id="WP_070074259.1">
    <property type="nucleotide sequence ID" value="NZ_CP017449.1"/>
</dbReference>
<evidence type="ECO:0000256" key="1">
    <source>
        <dbReference type="SAM" id="Phobius"/>
    </source>
</evidence>
<sequence>MTKVNGTHHELTLETVNLLHAKPSRFEERLTWSIIGVLLLACLITLPFSTHQWPATNMLFAAAGVASLAEITTGALLLSQAMPLRHYAGLALGFGYEPGGRRFESFRARHIEQRLSV</sequence>
<geneLocation type="plasmid" evidence="3">
    <name>papv6</name>
</geneLocation>
<feature type="transmembrane region" description="Helical" evidence="1">
    <location>
        <begin position="30"/>
        <end position="49"/>
    </location>
</feature>
<feature type="transmembrane region" description="Helical" evidence="1">
    <location>
        <begin position="55"/>
        <end position="78"/>
    </location>
</feature>
<keyword evidence="1" id="KW-0812">Transmembrane</keyword>
<proteinExistence type="predicted"/>
<evidence type="ECO:0000313" key="2">
    <source>
        <dbReference type="EMBL" id="AOV18736.1"/>
    </source>
</evidence>
<gene>
    <name evidence="2" type="ORF">BJI67_15955</name>
</gene>
<dbReference type="Proteomes" id="UP000095342">
    <property type="component" value="Plasmid pAPV6"/>
</dbReference>